<dbReference type="EMBL" id="JACYTR010000062">
    <property type="protein sequence ID" value="MBD8527735.1"/>
    <property type="molecule type" value="Genomic_DNA"/>
</dbReference>
<dbReference type="GO" id="GO:0031543">
    <property type="term" value="F:peptidyl-proline dioxygenase activity"/>
    <property type="evidence" value="ECO:0007669"/>
    <property type="project" value="TreeGrafter"/>
</dbReference>
<dbReference type="SMART" id="SM00702">
    <property type="entry name" value="P4Hc"/>
    <property type="match status" value="1"/>
</dbReference>
<keyword evidence="3" id="KW-0847">Vitamin C</keyword>
<name>A0AAW3ZQC0_9GAMM</name>
<dbReference type="GO" id="GO:0031418">
    <property type="term" value="F:L-ascorbic acid binding"/>
    <property type="evidence" value="ECO:0007669"/>
    <property type="project" value="UniProtKB-KW"/>
</dbReference>
<protein>
    <submittedName>
        <fullName evidence="8">2OG-Fe(II) oxygenase</fullName>
    </submittedName>
</protein>
<evidence type="ECO:0000313" key="9">
    <source>
        <dbReference type="Proteomes" id="UP000613768"/>
    </source>
</evidence>
<keyword evidence="4" id="KW-0223">Dioxygenase</keyword>
<reference evidence="8 9" key="1">
    <citation type="submission" date="2020-09" db="EMBL/GenBank/DDBJ databases">
        <title>Pseudoxanthomonas sp. CAU 1598 isolated from sand of Yaerae Beach.</title>
        <authorList>
            <person name="Kim W."/>
        </authorList>
    </citation>
    <scope>NUCLEOTIDE SEQUENCE [LARGE SCALE GENOMIC DNA]</scope>
    <source>
        <strain evidence="8 9">CAU 1598</strain>
    </source>
</reference>
<dbReference type="Pfam" id="PF13640">
    <property type="entry name" value="2OG-FeII_Oxy_3"/>
    <property type="match status" value="1"/>
</dbReference>
<keyword evidence="2" id="KW-0479">Metal-binding</keyword>
<proteinExistence type="predicted"/>
<organism evidence="8 9">
    <name type="scientific">Pseudomarimonas arenosa</name>
    <dbReference type="NCBI Taxonomy" id="2774145"/>
    <lineage>
        <taxon>Bacteria</taxon>
        <taxon>Pseudomonadati</taxon>
        <taxon>Pseudomonadota</taxon>
        <taxon>Gammaproteobacteria</taxon>
        <taxon>Lysobacterales</taxon>
        <taxon>Lysobacteraceae</taxon>
        <taxon>Pseudomarimonas</taxon>
    </lineage>
</organism>
<comment type="caution">
    <text evidence="8">The sequence shown here is derived from an EMBL/GenBank/DDBJ whole genome shotgun (WGS) entry which is preliminary data.</text>
</comment>
<dbReference type="PANTHER" id="PTHR12907">
    <property type="entry name" value="EGL NINE HOMOLOG-RELATED"/>
    <property type="match status" value="1"/>
</dbReference>
<dbReference type="Proteomes" id="UP000613768">
    <property type="component" value="Unassembled WGS sequence"/>
</dbReference>
<dbReference type="InterPro" id="IPR044862">
    <property type="entry name" value="Pro_4_hyd_alph_FE2OG_OXY"/>
</dbReference>
<comment type="cofactor">
    <cofactor evidence="1">
        <name>L-ascorbate</name>
        <dbReference type="ChEBI" id="CHEBI:38290"/>
    </cofactor>
</comment>
<evidence type="ECO:0000256" key="1">
    <source>
        <dbReference type="ARBA" id="ARBA00001961"/>
    </source>
</evidence>
<dbReference type="AlphaFoldDB" id="A0AAW3ZQC0"/>
<keyword evidence="5" id="KW-0560">Oxidoreductase</keyword>
<evidence type="ECO:0000259" key="7">
    <source>
        <dbReference type="PROSITE" id="PS51471"/>
    </source>
</evidence>
<evidence type="ECO:0000256" key="4">
    <source>
        <dbReference type="ARBA" id="ARBA00022964"/>
    </source>
</evidence>
<evidence type="ECO:0000256" key="3">
    <source>
        <dbReference type="ARBA" id="ARBA00022896"/>
    </source>
</evidence>
<dbReference type="Gene3D" id="2.60.120.620">
    <property type="entry name" value="q2cbj1_9rhob like domain"/>
    <property type="match status" value="1"/>
</dbReference>
<dbReference type="GO" id="GO:0008198">
    <property type="term" value="F:ferrous iron binding"/>
    <property type="evidence" value="ECO:0007669"/>
    <property type="project" value="TreeGrafter"/>
</dbReference>
<sequence>MLRSADLDALRQRGYCLPELAIESGLLQALATDARCLHDGSAMQAARIGRADQLQARPDIRSDLTFWIDADPAAPARGALLTVLEQLRHQLNRELLLGLADVETHYAAYPPGAFYRRHLDRFRSDDKRTLSFTLYLNQTWTAADGGALRLWLPEGPLDVLPTLGCASLFLSDEIEHEVLPAQRNRYSIAAWFRRR</sequence>
<accession>A0AAW3ZQC0</accession>
<evidence type="ECO:0000256" key="5">
    <source>
        <dbReference type="ARBA" id="ARBA00023002"/>
    </source>
</evidence>
<gene>
    <name evidence="8" type="ORF">IFO71_18470</name>
</gene>
<keyword evidence="9" id="KW-1185">Reference proteome</keyword>
<dbReference type="GO" id="GO:0071456">
    <property type="term" value="P:cellular response to hypoxia"/>
    <property type="evidence" value="ECO:0007669"/>
    <property type="project" value="TreeGrafter"/>
</dbReference>
<evidence type="ECO:0000256" key="2">
    <source>
        <dbReference type="ARBA" id="ARBA00022723"/>
    </source>
</evidence>
<dbReference type="InterPro" id="IPR006620">
    <property type="entry name" value="Pro_4_hyd_alph"/>
</dbReference>
<evidence type="ECO:0000313" key="8">
    <source>
        <dbReference type="EMBL" id="MBD8527735.1"/>
    </source>
</evidence>
<dbReference type="PROSITE" id="PS51471">
    <property type="entry name" value="FE2OG_OXY"/>
    <property type="match status" value="1"/>
</dbReference>
<keyword evidence="6" id="KW-0408">Iron</keyword>
<evidence type="ECO:0000256" key="6">
    <source>
        <dbReference type="ARBA" id="ARBA00023004"/>
    </source>
</evidence>
<dbReference type="InterPro" id="IPR005123">
    <property type="entry name" value="Oxoglu/Fe-dep_dioxygenase_dom"/>
</dbReference>
<dbReference type="PANTHER" id="PTHR12907:SF26">
    <property type="entry name" value="HIF PROLYL HYDROXYLASE, ISOFORM C"/>
    <property type="match status" value="1"/>
</dbReference>
<feature type="domain" description="Fe2OG dioxygenase" evidence="7">
    <location>
        <begin position="98"/>
        <end position="194"/>
    </location>
</feature>
<dbReference type="InterPro" id="IPR051559">
    <property type="entry name" value="HIF_prolyl_hydroxylases"/>
</dbReference>
<dbReference type="RefSeq" id="WP_192031157.1">
    <property type="nucleotide sequence ID" value="NZ_JACYTR010000062.1"/>
</dbReference>